<organism evidence="1 2">
    <name type="scientific">Candidatus Mycobacterium methanotrophicum</name>
    <dbReference type="NCBI Taxonomy" id="2943498"/>
    <lineage>
        <taxon>Bacteria</taxon>
        <taxon>Bacillati</taxon>
        <taxon>Actinomycetota</taxon>
        <taxon>Actinomycetes</taxon>
        <taxon>Mycobacteriales</taxon>
        <taxon>Mycobacteriaceae</taxon>
        <taxon>Mycobacterium</taxon>
    </lineage>
</organism>
<dbReference type="RefSeq" id="WP_219069135.1">
    <property type="nucleotide sequence ID" value="NZ_CAJUXY010000050.1"/>
</dbReference>
<sequence length="240" mass="25733">MTTPTTEPDQDREITAVLRHHRKAGVGAVVAHLSVLGTNSVIGVCDPGGRLTPVVEFLALPMRGADLLDEVGRIDENAPRLVDNYQTAFPDATERLIAFGADLDDVETPALGWLFLACGLVLSPDDADLAAARRNGGGPKVDTIVIEQDGRYLFDGRRLLRSLMSYRIADAPTALLANSVFESLGDFVADAIGRLLRDQPADVVVCAGDLFAGNRILRSRVQSGLARSRVLTLFPAETAE</sequence>
<dbReference type="EMBL" id="CP097320">
    <property type="protein sequence ID" value="UQX11280.1"/>
    <property type="molecule type" value="Genomic_DNA"/>
</dbReference>
<reference evidence="1" key="1">
    <citation type="submission" date="2022-05" db="EMBL/GenBank/DDBJ databases">
        <title>A methanotrophic Mycobacterium dominates a cave microbial ecosystem.</title>
        <authorList>
            <person name="Van Spanning R.J.M."/>
            <person name="Guan Q."/>
            <person name="Melkonian C."/>
            <person name="Gallant J."/>
            <person name="Polerecky L."/>
            <person name="Flot J.-F."/>
            <person name="Brandt B.W."/>
            <person name="Braster M."/>
            <person name="Iturbe Espinoza P."/>
            <person name="Aerts J."/>
            <person name="Meima-Franke M."/>
            <person name="Piersma S.R."/>
            <person name="Bunduc C."/>
            <person name="Ummels R."/>
            <person name="Pain A."/>
            <person name="Fleming E.J."/>
            <person name="van der Wel N."/>
            <person name="Gherman V.D."/>
            <person name="Sarbu S.M."/>
            <person name="Bodelier P.L.E."/>
            <person name="Bitter W."/>
        </authorList>
    </citation>
    <scope>NUCLEOTIDE SEQUENCE</scope>
    <source>
        <strain evidence="1">Sulfur Cave</strain>
    </source>
</reference>
<dbReference type="Proteomes" id="UP001056610">
    <property type="component" value="Chromosome"/>
</dbReference>
<accession>A0ABY4QMV3</accession>
<protein>
    <submittedName>
        <fullName evidence="1">Uncharacterized protein</fullName>
    </submittedName>
</protein>
<evidence type="ECO:0000313" key="1">
    <source>
        <dbReference type="EMBL" id="UQX11280.1"/>
    </source>
</evidence>
<name>A0ABY4QMV3_9MYCO</name>
<proteinExistence type="predicted"/>
<evidence type="ECO:0000313" key="2">
    <source>
        <dbReference type="Proteomes" id="UP001056610"/>
    </source>
</evidence>
<gene>
    <name evidence="1" type="ORF">M5I08_01690</name>
</gene>
<keyword evidence="2" id="KW-1185">Reference proteome</keyword>